<protein>
    <recommendedName>
        <fullName evidence="5">DUF3617 domain-containing protein</fullName>
    </recommendedName>
</protein>
<evidence type="ECO:0000313" key="4">
    <source>
        <dbReference type="Proteomes" id="UP000032487"/>
    </source>
</evidence>
<dbReference type="Pfam" id="PF12276">
    <property type="entry name" value="DUF3617"/>
    <property type="match status" value="1"/>
</dbReference>
<dbReference type="EMBL" id="JYHV01000037">
    <property type="protein sequence ID" value="KJH79798.1"/>
    <property type="molecule type" value="Genomic_DNA"/>
</dbReference>
<evidence type="ECO:0000313" key="3">
    <source>
        <dbReference type="EMBL" id="KJH79798.1"/>
    </source>
</evidence>
<dbReference type="InterPro" id="IPR022061">
    <property type="entry name" value="DUF3617"/>
</dbReference>
<organism evidence="3 4">
    <name type="scientific">Stutzerimonas stutzeri</name>
    <name type="common">Pseudomonas stutzeri</name>
    <dbReference type="NCBI Taxonomy" id="316"/>
    <lineage>
        <taxon>Bacteria</taxon>
        <taxon>Pseudomonadati</taxon>
        <taxon>Pseudomonadota</taxon>
        <taxon>Gammaproteobacteria</taxon>
        <taxon>Pseudomonadales</taxon>
        <taxon>Pseudomonadaceae</taxon>
        <taxon>Stutzerimonas</taxon>
    </lineage>
</organism>
<proteinExistence type="predicted"/>
<evidence type="ECO:0000256" key="1">
    <source>
        <dbReference type="SAM" id="MobiDB-lite"/>
    </source>
</evidence>
<dbReference type="PATRIC" id="fig|316.101.peg.3234"/>
<dbReference type="RefSeq" id="WP_045164310.1">
    <property type="nucleotide sequence ID" value="NZ_JYHV01000037.1"/>
</dbReference>
<sequence length="174" mass="19190">MKPIIHLCAAALLLGSLPVQALEMLPGLWEFSSDNIEVDGTQMPGMAEMLEQMKGLPPEQKKMMEDMLAAQGVELGSGGVRMCLSEAQVKSRELPFQDEPGCSQKLVEQTDNLWKFSFECPDAKGHGETQLISEREVVSTIESDYRVGTQQGSSRMQSRGKWLGTDCGTLKPRK</sequence>
<feature type="signal peptide" evidence="2">
    <location>
        <begin position="1"/>
        <end position="21"/>
    </location>
</feature>
<keyword evidence="2" id="KW-0732">Signal</keyword>
<gene>
    <name evidence="3" type="ORF">UF78_21930</name>
</gene>
<dbReference type="OrthoDB" id="7003228at2"/>
<feature type="chain" id="PRO_5002337920" description="DUF3617 domain-containing protein" evidence="2">
    <location>
        <begin position="22"/>
        <end position="174"/>
    </location>
</feature>
<name>A0A0D9AFN3_STUST</name>
<feature type="region of interest" description="Disordered" evidence="1">
    <location>
        <begin position="145"/>
        <end position="174"/>
    </location>
</feature>
<feature type="compositionally biased region" description="Polar residues" evidence="1">
    <location>
        <begin position="148"/>
        <end position="157"/>
    </location>
</feature>
<reference evidence="3 4" key="1">
    <citation type="submission" date="2015-02" db="EMBL/GenBank/DDBJ databases">
        <title>Draft genome sequence of Pseudomonas stutzeri NT0128 isolated from wheat (Triticum turgidum) rhizosphere.</title>
        <authorList>
            <person name="Tovi N."/>
            <person name="Frenk S."/>
            <person name="Hadar Y."/>
            <person name="Minz D."/>
        </authorList>
    </citation>
    <scope>NUCLEOTIDE SEQUENCE [LARGE SCALE GENOMIC DNA]</scope>
    <source>
        <strain evidence="3 4">NT0128</strain>
    </source>
</reference>
<comment type="caution">
    <text evidence="3">The sequence shown here is derived from an EMBL/GenBank/DDBJ whole genome shotgun (WGS) entry which is preliminary data.</text>
</comment>
<dbReference type="Proteomes" id="UP000032487">
    <property type="component" value="Unassembled WGS sequence"/>
</dbReference>
<accession>A0A0D9AFN3</accession>
<evidence type="ECO:0000256" key="2">
    <source>
        <dbReference type="SAM" id="SignalP"/>
    </source>
</evidence>
<dbReference type="AlphaFoldDB" id="A0A0D9AFN3"/>
<evidence type="ECO:0008006" key="5">
    <source>
        <dbReference type="Google" id="ProtNLM"/>
    </source>
</evidence>